<accession>A0A1E3BNG3</accession>
<dbReference type="VEuPathDB" id="FungiDB:SI65_00036"/>
<evidence type="ECO:0000313" key="2">
    <source>
        <dbReference type="Proteomes" id="UP000094569"/>
    </source>
</evidence>
<gene>
    <name evidence="1" type="ORF">SI65_00036</name>
</gene>
<dbReference type="STRING" id="573508.A0A1E3BNG3"/>
<dbReference type="AlphaFoldDB" id="A0A1E3BNG3"/>
<reference evidence="1 2" key="1">
    <citation type="journal article" date="2016" name="BMC Genomics">
        <title>Comparative genomic and transcriptomic analyses of the Fuzhuan brick tea-fermentation fungus Aspergillus cristatus.</title>
        <authorList>
            <person name="Ge Y."/>
            <person name="Wang Y."/>
            <person name="Liu Y."/>
            <person name="Tan Y."/>
            <person name="Ren X."/>
            <person name="Zhang X."/>
            <person name="Hyde K.D."/>
            <person name="Liu Y."/>
            <person name="Liu Z."/>
        </authorList>
    </citation>
    <scope>NUCLEOTIDE SEQUENCE [LARGE SCALE GENOMIC DNA]</scope>
    <source>
        <strain evidence="1 2">GZAAS20.1005</strain>
    </source>
</reference>
<comment type="caution">
    <text evidence="1">The sequence shown here is derived from an EMBL/GenBank/DDBJ whole genome shotgun (WGS) entry which is preliminary data.</text>
</comment>
<sequence>MMLFGRWSNVFLQRIKHLASIAVPRIQVPELDSEDVLHLRQRSHARRQPYERLKLFENDLDSALDHPYEARHGWLNPTGTNRVYEIAQLINTRPCQVRTPSNLRVLLEKVPYIRGYGTPLTENEITDLLELNVSAEWGPLVTLCRSSRRSDCREDLFFRMATVAFSSNVNMELLRSALAFLLGKLNGLSFPGPTDYVDFGTNQTPAFTNVKKLVEPYCTPFNPNQCPTGSGSTAEQWDNISKQHKVPCQKECEKVTNMLPQ</sequence>
<name>A0A1E3BNG3_ASPCR</name>
<dbReference type="Proteomes" id="UP000094569">
    <property type="component" value="Unassembled WGS sequence"/>
</dbReference>
<evidence type="ECO:0000313" key="1">
    <source>
        <dbReference type="EMBL" id="ODM22448.1"/>
    </source>
</evidence>
<dbReference type="EMBL" id="JXNT01000001">
    <property type="protein sequence ID" value="ODM22448.1"/>
    <property type="molecule type" value="Genomic_DNA"/>
</dbReference>
<protein>
    <submittedName>
        <fullName evidence="1">Uncharacterized protein</fullName>
    </submittedName>
</protein>
<organism evidence="1 2">
    <name type="scientific">Aspergillus cristatus</name>
    <name type="common">Chinese Fuzhuan brick tea-fermentation fungus</name>
    <name type="synonym">Eurotium cristatum</name>
    <dbReference type="NCBI Taxonomy" id="573508"/>
    <lineage>
        <taxon>Eukaryota</taxon>
        <taxon>Fungi</taxon>
        <taxon>Dikarya</taxon>
        <taxon>Ascomycota</taxon>
        <taxon>Pezizomycotina</taxon>
        <taxon>Eurotiomycetes</taxon>
        <taxon>Eurotiomycetidae</taxon>
        <taxon>Eurotiales</taxon>
        <taxon>Aspergillaceae</taxon>
        <taxon>Aspergillus</taxon>
        <taxon>Aspergillus subgen. Aspergillus</taxon>
    </lineage>
</organism>
<proteinExistence type="predicted"/>
<keyword evidence="2" id="KW-1185">Reference proteome</keyword>